<dbReference type="AlphaFoldDB" id="A0A517QNA1"/>
<protein>
    <recommendedName>
        <fullName evidence="4">DUF1499 domain-containing protein</fullName>
    </recommendedName>
</protein>
<accession>A0A517QNA1</accession>
<sequence length="159" mass="17756">MLKKNRLLRLTIVAIIAPICTLAWFSLMSKAPTNLGVKDGKLAPCPNSPNCVSTQEKDPSQKMEPIPFEGDPATAIAKVKEALTNHPRTKIVEEKEHYLHAECASLIFRFVDDVEVYVDTEAHLIHFRSASRVGRSDMGVNRKRMQGVRAQVMESLAKD</sequence>
<reference evidence="2 3" key="1">
    <citation type="submission" date="2019-02" db="EMBL/GenBank/DDBJ databases">
        <title>Deep-cultivation of Planctomycetes and their phenomic and genomic characterization uncovers novel biology.</title>
        <authorList>
            <person name="Wiegand S."/>
            <person name="Jogler M."/>
            <person name="Boedeker C."/>
            <person name="Pinto D."/>
            <person name="Vollmers J."/>
            <person name="Rivas-Marin E."/>
            <person name="Kohn T."/>
            <person name="Peeters S.H."/>
            <person name="Heuer A."/>
            <person name="Rast P."/>
            <person name="Oberbeckmann S."/>
            <person name="Bunk B."/>
            <person name="Jeske O."/>
            <person name="Meyerdierks A."/>
            <person name="Storesund J.E."/>
            <person name="Kallscheuer N."/>
            <person name="Luecker S."/>
            <person name="Lage O.M."/>
            <person name="Pohl T."/>
            <person name="Merkel B.J."/>
            <person name="Hornburger P."/>
            <person name="Mueller R.-W."/>
            <person name="Bruemmer F."/>
            <person name="Labrenz M."/>
            <person name="Spormann A.M."/>
            <person name="Op den Camp H."/>
            <person name="Overmann J."/>
            <person name="Amann R."/>
            <person name="Jetten M.S.M."/>
            <person name="Mascher T."/>
            <person name="Medema M.H."/>
            <person name="Devos D.P."/>
            <person name="Kaster A.-K."/>
            <person name="Ovreas L."/>
            <person name="Rohde M."/>
            <person name="Galperin M.Y."/>
            <person name="Jogler C."/>
        </authorList>
    </citation>
    <scope>NUCLEOTIDE SEQUENCE [LARGE SCALE GENOMIC DNA]</scope>
    <source>
        <strain evidence="2 3">Mal48</strain>
    </source>
</reference>
<dbReference type="PANTHER" id="PTHR34801:SF6">
    <property type="entry name" value="SLL1620 PROTEIN"/>
    <property type="match status" value="1"/>
</dbReference>
<organism evidence="2 3">
    <name type="scientific">Thalassoglobus polymorphus</name>
    <dbReference type="NCBI Taxonomy" id="2527994"/>
    <lineage>
        <taxon>Bacteria</taxon>
        <taxon>Pseudomonadati</taxon>
        <taxon>Planctomycetota</taxon>
        <taxon>Planctomycetia</taxon>
        <taxon>Planctomycetales</taxon>
        <taxon>Planctomycetaceae</taxon>
        <taxon>Thalassoglobus</taxon>
    </lineage>
</organism>
<keyword evidence="3" id="KW-1185">Reference proteome</keyword>
<evidence type="ECO:0000313" key="2">
    <source>
        <dbReference type="EMBL" id="QDT33057.1"/>
    </source>
</evidence>
<keyword evidence="1" id="KW-0812">Transmembrane</keyword>
<dbReference type="Proteomes" id="UP000315724">
    <property type="component" value="Chromosome"/>
</dbReference>
<gene>
    <name evidence="2" type="ORF">Mal48_23090</name>
</gene>
<dbReference type="InterPro" id="IPR010865">
    <property type="entry name" value="DUF1499"/>
</dbReference>
<evidence type="ECO:0008006" key="4">
    <source>
        <dbReference type="Google" id="ProtNLM"/>
    </source>
</evidence>
<dbReference type="Pfam" id="PF07386">
    <property type="entry name" value="DUF1499"/>
    <property type="match status" value="1"/>
</dbReference>
<feature type="transmembrane region" description="Helical" evidence="1">
    <location>
        <begin position="7"/>
        <end position="27"/>
    </location>
</feature>
<keyword evidence="1" id="KW-0472">Membrane</keyword>
<proteinExistence type="predicted"/>
<keyword evidence="1" id="KW-1133">Transmembrane helix</keyword>
<evidence type="ECO:0000313" key="3">
    <source>
        <dbReference type="Proteomes" id="UP000315724"/>
    </source>
</evidence>
<evidence type="ECO:0000256" key="1">
    <source>
        <dbReference type="SAM" id="Phobius"/>
    </source>
</evidence>
<dbReference type="EMBL" id="CP036267">
    <property type="protein sequence ID" value="QDT33057.1"/>
    <property type="molecule type" value="Genomic_DNA"/>
</dbReference>
<dbReference type="PIRSF" id="PIRSF026426">
    <property type="entry name" value="DUF1499"/>
    <property type="match status" value="1"/>
</dbReference>
<dbReference type="PANTHER" id="PTHR34801">
    <property type="entry name" value="EXPRESSED PROTEIN"/>
    <property type="match status" value="1"/>
</dbReference>
<dbReference type="KEGG" id="tpol:Mal48_23090"/>
<dbReference type="RefSeq" id="WP_197442241.1">
    <property type="nucleotide sequence ID" value="NZ_CP036267.1"/>
</dbReference>
<name>A0A517QNA1_9PLAN</name>